<gene>
    <name evidence="2" type="ORF">BN10_1350005</name>
</gene>
<keyword evidence="3" id="KW-1185">Reference proteome</keyword>
<feature type="compositionally biased region" description="Basic residues" evidence="1">
    <location>
        <begin position="164"/>
        <end position="194"/>
    </location>
</feature>
<feature type="compositionally biased region" description="Basic and acidic residues" evidence="1">
    <location>
        <begin position="87"/>
        <end position="105"/>
    </location>
</feature>
<feature type="compositionally biased region" description="Basic and acidic residues" evidence="1">
    <location>
        <begin position="222"/>
        <end position="259"/>
    </location>
</feature>
<feature type="compositionally biased region" description="Basic residues" evidence="1">
    <location>
        <begin position="1"/>
        <end position="11"/>
    </location>
</feature>
<sequence>MRQGGHGRHLLGGRLQGGGAADQRPTGGVLRPPAARHLQLQAALHRPRSLPPPAGLHRLAAHPAQAELDPHEPGEDQRDRRRCPAQHGDRQRPRPDHAGQDREHPPGWQPQLLHPAGGQFRQRRRPGRQRRRSRSDPRDGQGAAQPAHTDLGRAGLTDPDTVHQRCRHHPRRRQRLRTRWGGKGRARRPRRQGFHPRQGIDRDRNRGVVAGVCRRRRRPRQGARDLSGRGDAPRGHLLERRHDGADHRVGLDRTERAGADGRTGIIPGTLWFGGCSGRRDRWRRLGSAAHRAHRAAGLGDPLREVAGRPAPAESGRPS</sequence>
<comment type="caution">
    <text evidence="2">The sequence shown here is derived from an EMBL/GenBank/DDBJ whole genome shotgun (WGS) entry which is preliminary data.</text>
</comment>
<evidence type="ECO:0000256" key="1">
    <source>
        <dbReference type="SAM" id="MobiDB-lite"/>
    </source>
</evidence>
<organism evidence="2 3">
    <name type="scientific">Phycicoccus elongatus Lp2</name>
    <dbReference type="NCBI Taxonomy" id="1193181"/>
    <lineage>
        <taxon>Bacteria</taxon>
        <taxon>Bacillati</taxon>
        <taxon>Actinomycetota</taxon>
        <taxon>Actinomycetes</taxon>
        <taxon>Micrococcales</taxon>
        <taxon>Intrasporangiaceae</taxon>
        <taxon>Phycicoccus</taxon>
    </lineage>
</organism>
<reference evidence="2 3" key="1">
    <citation type="journal article" date="2013" name="ISME J.">
        <title>A metabolic model for members of the genus Tetrasphaera involved in enhanced biological phosphorus removal.</title>
        <authorList>
            <person name="Kristiansen R."/>
            <person name="Nguyen H.T.T."/>
            <person name="Saunders A.M."/>
            <person name="Nielsen J.L."/>
            <person name="Wimmer R."/>
            <person name="Le V.Q."/>
            <person name="McIlroy S.J."/>
            <person name="Petrovski S."/>
            <person name="Seviour R.J."/>
            <person name="Calteau A."/>
            <person name="Nielsen K.L."/>
            <person name="Nielsen P.H."/>
        </authorList>
    </citation>
    <scope>NUCLEOTIDE SEQUENCE [LARGE SCALE GENOMIC DNA]</scope>
    <source>
        <strain evidence="2 3">Lp2</strain>
    </source>
</reference>
<dbReference type="Proteomes" id="UP000013167">
    <property type="component" value="Unassembled WGS sequence"/>
</dbReference>
<evidence type="ECO:0000313" key="2">
    <source>
        <dbReference type="EMBL" id="CCH69137.1"/>
    </source>
</evidence>
<name>N0DY73_9MICO</name>
<protein>
    <submittedName>
        <fullName evidence="2">Uncharacterized protein</fullName>
    </submittedName>
</protein>
<feature type="compositionally biased region" description="Low complexity" evidence="1">
    <location>
        <begin position="32"/>
        <end position="44"/>
    </location>
</feature>
<accession>N0DY73</accession>
<feature type="compositionally biased region" description="Basic and acidic residues" evidence="1">
    <location>
        <begin position="68"/>
        <end position="79"/>
    </location>
</feature>
<feature type="region of interest" description="Disordered" evidence="1">
    <location>
        <begin position="1"/>
        <end position="262"/>
    </location>
</feature>
<feature type="region of interest" description="Disordered" evidence="1">
    <location>
        <begin position="286"/>
        <end position="318"/>
    </location>
</feature>
<dbReference type="HOGENOM" id="CLU_874161_0_0_11"/>
<feature type="compositionally biased region" description="Basic residues" evidence="1">
    <location>
        <begin position="121"/>
        <end position="133"/>
    </location>
</feature>
<evidence type="ECO:0000313" key="3">
    <source>
        <dbReference type="Proteomes" id="UP000013167"/>
    </source>
</evidence>
<dbReference type="EMBL" id="CAIZ01000041">
    <property type="protein sequence ID" value="CCH69137.1"/>
    <property type="molecule type" value="Genomic_DNA"/>
</dbReference>
<proteinExistence type="predicted"/>
<dbReference type="AlphaFoldDB" id="N0DY73"/>